<dbReference type="GO" id="GO:0004519">
    <property type="term" value="F:endonuclease activity"/>
    <property type="evidence" value="ECO:0007669"/>
    <property type="project" value="UniProtKB-KW"/>
</dbReference>
<comment type="similarity">
    <text evidence="1">Belongs to the CRISPR-associated Csm3 family.</text>
</comment>
<keyword evidence="5" id="KW-0378">Hydrolase</keyword>
<evidence type="ECO:0000256" key="7">
    <source>
        <dbReference type="ARBA" id="ARBA00023118"/>
    </source>
</evidence>
<evidence type="ECO:0000313" key="10">
    <source>
        <dbReference type="EMBL" id="TSE29904.1"/>
    </source>
</evidence>
<dbReference type="STRING" id="307486.GCA_000807215_02723"/>
<dbReference type="GO" id="GO:0016787">
    <property type="term" value="F:hydrolase activity"/>
    <property type="evidence" value="ECO:0007669"/>
    <property type="project" value="UniProtKB-KW"/>
</dbReference>
<dbReference type="PANTHER" id="PTHR35579">
    <property type="entry name" value="CRISPR SYSTEM CMS ENDORIBONUCLEASE CSM3"/>
    <property type="match status" value="1"/>
</dbReference>
<sequence>MSQLQLLRIERLSGTIELLSGMRIGASEGEIRIGGVDNQVIRNAHDEGKPYIPGSSLKGKIRSLLEWRSGAVRPEPLGVADMKQHPNRPLVRDILQLFGVGGGDQLSEAQAAELGPTRLSFWDAPLKPEWVRRIKDDNLLLTEVKTENRIDRIRGVAEHPRQTERVPAGALFEFRLSIKVLNIDRNDGADLRRVVLQGMRLLELDSLGGSGSRGYGKVKFRDLQLDGRDIQAEFDQIDPFAA</sequence>
<dbReference type="AlphaFoldDB" id="A0A554X248"/>
<dbReference type="GO" id="GO:0051607">
    <property type="term" value="P:defense response to virus"/>
    <property type="evidence" value="ECO:0007669"/>
    <property type="project" value="UniProtKB-KW"/>
</dbReference>
<evidence type="ECO:0000256" key="2">
    <source>
        <dbReference type="ARBA" id="ARBA00022150"/>
    </source>
</evidence>
<keyword evidence="4" id="KW-0255">Endonuclease</keyword>
<evidence type="ECO:0000256" key="5">
    <source>
        <dbReference type="ARBA" id="ARBA00022801"/>
    </source>
</evidence>
<evidence type="ECO:0000256" key="6">
    <source>
        <dbReference type="ARBA" id="ARBA00022884"/>
    </source>
</evidence>
<proteinExistence type="inferred from homology"/>
<protein>
    <recommendedName>
        <fullName evidence="2">CRISPR system Cms endoribonuclease Csm3</fullName>
    </recommendedName>
    <alternativeName>
        <fullName evidence="8">CRISPR type III A-associated RAMP protein Csm3</fullName>
    </alternativeName>
</protein>
<comment type="caution">
    <text evidence="10">The sequence shown here is derived from an EMBL/GenBank/DDBJ whole genome shotgun (WGS) entry which is preliminary data.</text>
</comment>
<dbReference type="InterPro" id="IPR005537">
    <property type="entry name" value="RAMP_III_fam"/>
</dbReference>
<accession>A0A554X248</accession>
<keyword evidence="7" id="KW-0051">Antiviral defense</keyword>
<evidence type="ECO:0000259" key="9">
    <source>
        <dbReference type="Pfam" id="PF03787"/>
    </source>
</evidence>
<evidence type="ECO:0000256" key="3">
    <source>
        <dbReference type="ARBA" id="ARBA00022722"/>
    </source>
</evidence>
<dbReference type="NCBIfam" id="TIGR02582">
    <property type="entry name" value="cas7_TM1809"/>
    <property type="match status" value="1"/>
</dbReference>
<dbReference type="InterPro" id="IPR013412">
    <property type="entry name" value="CRISPR-assoc_RAMP_Csm3"/>
</dbReference>
<evidence type="ECO:0000256" key="1">
    <source>
        <dbReference type="ARBA" id="ARBA00006342"/>
    </source>
</evidence>
<dbReference type="OrthoDB" id="9789361at2"/>
<keyword evidence="11" id="KW-1185">Reference proteome</keyword>
<dbReference type="EMBL" id="VJOM01000028">
    <property type="protein sequence ID" value="TSE29904.1"/>
    <property type="molecule type" value="Genomic_DNA"/>
</dbReference>
<evidence type="ECO:0000256" key="8">
    <source>
        <dbReference type="ARBA" id="ARBA00033183"/>
    </source>
</evidence>
<keyword evidence="6" id="KW-0694">RNA-binding</keyword>
<dbReference type="GO" id="GO:0003723">
    <property type="term" value="F:RNA binding"/>
    <property type="evidence" value="ECO:0007669"/>
    <property type="project" value="UniProtKB-KW"/>
</dbReference>
<name>A0A554X248_9BURK</name>
<evidence type="ECO:0000256" key="4">
    <source>
        <dbReference type="ARBA" id="ARBA00022759"/>
    </source>
</evidence>
<reference evidence="10 11" key="1">
    <citation type="submission" date="2019-07" db="EMBL/GenBank/DDBJ databases">
        <title>Tepidimonas taiwanensis I1-1 draft genome.</title>
        <authorList>
            <person name="Da Costa M.S."/>
            <person name="Froufe H.J.C."/>
            <person name="Egas C."/>
            <person name="Albuquerque L."/>
        </authorList>
    </citation>
    <scope>NUCLEOTIDE SEQUENCE [LARGE SCALE GENOMIC DNA]</scope>
    <source>
        <strain evidence="10 11">I1-1</strain>
    </source>
</reference>
<dbReference type="Pfam" id="PF03787">
    <property type="entry name" value="RAMPs"/>
    <property type="match status" value="1"/>
</dbReference>
<evidence type="ECO:0000313" key="11">
    <source>
        <dbReference type="Proteomes" id="UP000317763"/>
    </source>
</evidence>
<gene>
    <name evidence="10" type="primary">csm3</name>
    <name evidence="10" type="ORF">Ttaiw_02127</name>
</gene>
<dbReference type="RefSeq" id="WP_043702716.1">
    <property type="nucleotide sequence ID" value="NZ_CP083911.1"/>
</dbReference>
<dbReference type="Proteomes" id="UP000317763">
    <property type="component" value="Unassembled WGS sequence"/>
</dbReference>
<dbReference type="PANTHER" id="PTHR35579:SF3">
    <property type="entry name" value="CRISPR SYSTEM CMS ENDORIBONUCLEASE CSM3"/>
    <property type="match status" value="1"/>
</dbReference>
<organism evidence="10 11">
    <name type="scientific">Tepidimonas taiwanensis</name>
    <dbReference type="NCBI Taxonomy" id="307486"/>
    <lineage>
        <taxon>Bacteria</taxon>
        <taxon>Pseudomonadati</taxon>
        <taxon>Pseudomonadota</taxon>
        <taxon>Betaproteobacteria</taxon>
        <taxon>Burkholderiales</taxon>
        <taxon>Tepidimonas</taxon>
    </lineage>
</organism>
<feature type="domain" description="CRISPR type III-associated protein" evidence="9">
    <location>
        <begin position="15"/>
        <end position="219"/>
    </location>
</feature>
<dbReference type="InterPro" id="IPR052216">
    <property type="entry name" value="CRISPR_Csm3_endoribonuclease"/>
</dbReference>
<keyword evidence="3" id="KW-0540">Nuclease</keyword>